<dbReference type="OrthoDB" id="10259713at2759"/>
<evidence type="ECO:0000256" key="1">
    <source>
        <dbReference type="SAM" id="Coils"/>
    </source>
</evidence>
<accession>A0A087UY32</accession>
<sequence length="96" mass="11167">MKEMQMSAYKVAHLQKIVASEKAWNDQKIKELETAMQKIKLDPRRHNLPEVIDYASLKKENAALKESIKKWQKKVALAEQTKLLHLSALQKEAKKK</sequence>
<name>A0A087UY32_STEMI</name>
<organism evidence="2 3">
    <name type="scientific">Stegodyphus mimosarum</name>
    <name type="common">African social velvet spider</name>
    <dbReference type="NCBI Taxonomy" id="407821"/>
    <lineage>
        <taxon>Eukaryota</taxon>
        <taxon>Metazoa</taxon>
        <taxon>Ecdysozoa</taxon>
        <taxon>Arthropoda</taxon>
        <taxon>Chelicerata</taxon>
        <taxon>Arachnida</taxon>
        <taxon>Araneae</taxon>
        <taxon>Araneomorphae</taxon>
        <taxon>Entelegynae</taxon>
        <taxon>Eresoidea</taxon>
        <taxon>Eresidae</taxon>
        <taxon>Stegodyphus</taxon>
    </lineage>
</organism>
<feature type="coiled-coil region" evidence="1">
    <location>
        <begin position="54"/>
        <end position="81"/>
    </location>
</feature>
<feature type="non-terminal residue" evidence="2">
    <location>
        <position position="96"/>
    </location>
</feature>
<keyword evidence="3" id="KW-1185">Reference proteome</keyword>
<proteinExistence type="predicted"/>
<dbReference type="Proteomes" id="UP000054359">
    <property type="component" value="Unassembled WGS sequence"/>
</dbReference>
<evidence type="ECO:0000313" key="2">
    <source>
        <dbReference type="EMBL" id="KFM82271.1"/>
    </source>
</evidence>
<gene>
    <name evidence="2" type="ORF">X975_08111</name>
</gene>
<evidence type="ECO:0000313" key="3">
    <source>
        <dbReference type="Proteomes" id="UP000054359"/>
    </source>
</evidence>
<dbReference type="EMBL" id="KK122224">
    <property type="protein sequence ID" value="KFM82271.1"/>
    <property type="molecule type" value="Genomic_DNA"/>
</dbReference>
<dbReference type="AlphaFoldDB" id="A0A087UY32"/>
<reference evidence="2 3" key="1">
    <citation type="submission" date="2013-11" db="EMBL/GenBank/DDBJ databases">
        <title>Genome sequencing of Stegodyphus mimosarum.</title>
        <authorList>
            <person name="Bechsgaard J."/>
        </authorList>
    </citation>
    <scope>NUCLEOTIDE SEQUENCE [LARGE SCALE GENOMIC DNA]</scope>
</reference>
<protein>
    <submittedName>
        <fullName evidence="2">Uncharacterized protein</fullName>
    </submittedName>
</protein>
<keyword evidence="1" id="KW-0175">Coiled coil</keyword>